<protein>
    <submittedName>
        <fullName evidence="2">Mitochondrial enolase superfamily member 1</fullName>
    </submittedName>
</protein>
<dbReference type="PANTHER" id="PTHR33332">
    <property type="entry name" value="REVERSE TRANSCRIPTASE DOMAIN-CONTAINING PROTEIN"/>
    <property type="match status" value="1"/>
</dbReference>
<name>A0ABC9W874_GRUJA</name>
<reference evidence="2 3" key="1">
    <citation type="submission" date="2024-06" db="EMBL/GenBank/DDBJ databases">
        <title>The draft genome of Grus japonensis, version 3.</title>
        <authorList>
            <person name="Nabeshima K."/>
            <person name="Suzuki S."/>
            <person name="Onuma M."/>
        </authorList>
    </citation>
    <scope>NUCLEOTIDE SEQUENCE [LARGE SCALE GENOMIC DNA]</scope>
    <source>
        <strain evidence="2 3">451A</strain>
    </source>
</reference>
<evidence type="ECO:0000256" key="1">
    <source>
        <dbReference type="SAM" id="MobiDB-lite"/>
    </source>
</evidence>
<accession>A0ABC9W874</accession>
<sequence length="240" mass="27283">MEVHSGADIHTAAHGRQHARGGCAVRETDTKNSPQWSRFSGRTCDPVRDSHWSSLFLKDCTPWEGPMLEQFVKNCNLWEGPNAGAGEQCEEEGVAETKCYGLTATPVACPPCIARGKEVEMSGEKFSLGRKEEWREGHGDQEVIPEDWKNKNFILIFKKGKKEYLGNYRPVNLTLIYGMVMEQILMDTISKHIKDRRMPESSKHGFMKRKSCLINLIAFYNEMTSLVDEWKAVNANLELQ</sequence>
<proteinExistence type="predicted"/>
<organism evidence="2 3">
    <name type="scientific">Grus japonensis</name>
    <name type="common">Japanese crane</name>
    <name type="synonym">Red-crowned crane</name>
    <dbReference type="NCBI Taxonomy" id="30415"/>
    <lineage>
        <taxon>Eukaryota</taxon>
        <taxon>Metazoa</taxon>
        <taxon>Chordata</taxon>
        <taxon>Craniata</taxon>
        <taxon>Vertebrata</taxon>
        <taxon>Euteleostomi</taxon>
        <taxon>Archelosauria</taxon>
        <taxon>Archosauria</taxon>
        <taxon>Dinosauria</taxon>
        <taxon>Saurischia</taxon>
        <taxon>Theropoda</taxon>
        <taxon>Coelurosauria</taxon>
        <taxon>Aves</taxon>
        <taxon>Neognathae</taxon>
        <taxon>Neoaves</taxon>
        <taxon>Gruiformes</taxon>
        <taxon>Gruidae</taxon>
        <taxon>Grus</taxon>
    </lineage>
</organism>
<evidence type="ECO:0000313" key="2">
    <source>
        <dbReference type="EMBL" id="GAB0181744.1"/>
    </source>
</evidence>
<keyword evidence="3" id="KW-1185">Reference proteome</keyword>
<feature type="region of interest" description="Disordered" evidence="1">
    <location>
        <begin position="1"/>
        <end position="39"/>
    </location>
</feature>
<evidence type="ECO:0000313" key="3">
    <source>
        <dbReference type="Proteomes" id="UP001623348"/>
    </source>
</evidence>
<comment type="caution">
    <text evidence="2">The sequence shown here is derived from an EMBL/GenBank/DDBJ whole genome shotgun (WGS) entry which is preliminary data.</text>
</comment>
<dbReference type="EMBL" id="BAAFJT010000002">
    <property type="protein sequence ID" value="GAB0181744.1"/>
    <property type="molecule type" value="Genomic_DNA"/>
</dbReference>
<dbReference type="AlphaFoldDB" id="A0ABC9W874"/>
<gene>
    <name evidence="2" type="ORF">GRJ2_000639700</name>
</gene>
<dbReference type="Proteomes" id="UP001623348">
    <property type="component" value="Unassembled WGS sequence"/>
</dbReference>